<evidence type="ECO:0000313" key="4">
    <source>
        <dbReference type="Proteomes" id="UP000265566"/>
    </source>
</evidence>
<evidence type="ECO:0000313" key="3">
    <source>
        <dbReference type="EMBL" id="RHN41163.1"/>
    </source>
</evidence>
<gene>
    <name evidence="2" type="ORF">MtrunA17_Chr8g0362901</name>
    <name evidence="3" type="ORF">MtrunA17_Chr8g0363101</name>
</gene>
<dbReference type="AlphaFoldDB" id="A0A396GKV3"/>
<dbReference type="EMBL" id="PSQE01000008">
    <property type="protein sequence ID" value="RHN41144.1"/>
    <property type="molecule type" value="Genomic_DNA"/>
</dbReference>
<dbReference type="InterPro" id="IPR007679">
    <property type="entry name" value="DUF569"/>
</dbReference>
<comment type="caution">
    <text evidence="3">The sequence shown here is derived from an EMBL/GenBank/DDBJ whole genome shotgun (WGS) entry which is preliminary data.</text>
</comment>
<accession>A0A396GKV3</accession>
<dbReference type="Gramene" id="rna47434">
    <property type="protein sequence ID" value="RHN41144.1"/>
    <property type="gene ID" value="gene47434"/>
</dbReference>
<reference evidence="4" key="1">
    <citation type="journal article" date="2018" name="Nat. Plants">
        <title>Whole-genome landscape of Medicago truncatula symbiotic genes.</title>
        <authorList>
            <person name="Pecrix Y."/>
            <person name="Staton S.E."/>
            <person name="Sallet E."/>
            <person name="Lelandais-Briere C."/>
            <person name="Moreau S."/>
            <person name="Carrere S."/>
            <person name="Blein T."/>
            <person name="Jardinaud M.F."/>
            <person name="Latrasse D."/>
            <person name="Zouine M."/>
            <person name="Zahm M."/>
            <person name="Kreplak J."/>
            <person name="Mayjonade B."/>
            <person name="Satge C."/>
            <person name="Perez M."/>
            <person name="Cauet S."/>
            <person name="Marande W."/>
            <person name="Chantry-Darmon C."/>
            <person name="Lopez-Roques C."/>
            <person name="Bouchez O."/>
            <person name="Berard A."/>
            <person name="Debelle F."/>
            <person name="Munos S."/>
            <person name="Bendahmane A."/>
            <person name="Berges H."/>
            <person name="Niebel A."/>
            <person name="Buitink J."/>
            <person name="Frugier F."/>
            <person name="Benhamed M."/>
            <person name="Crespi M."/>
            <person name="Gouzy J."/>
            <person name="Gamas P."/>
        </authorList>
    </citation>
    <scope>NUCLEOTIDE SEQUENCE [LARGE SCALE GENOMIC DNA]</scope>
    <source>
        <strain evidence="4">cv. Jemalong A17</strain>
    </source>
</reference>
<dbReference type="Pfam" id="PF04601">
    <property type="entry name" value="DUF569"/>
    <property type="match status" value="1"/>
</dbReference>
<dbReference type="Gramene" id="rna47454">
    <property type="protein sequence ID" value="RHN41163.1"/>
    <property type="gene ID" value="gene47454"/>
</dbReference>
<evidence type="ECO:0000259" key="1">
    <source>
        <dbReference type="Pfam" id="PF04601"/>
    </source>
</evidence>
<feature type="domain" description="DUF569" evidence="1">
    <location>
        <begin position="9"/>
        <end position="51"/>
    </location>
</feature>
<dbReference type="EMBL" id="PSQE01000008">
    <property type="protein sequence ID" value="RHN41163.1"/>
    <property type="molecule type" value="Genomic_DNA"/>
</dbReference>
<evidence type="ECO:0000313" key="2">
    <source>
        <dbReference type="EMBL" id="RHN41144.1"/>
    </source>
</evidence>
<dbReference type="Proteomes" id="UP000265566">
    <property type="component" value="Chromosome 8"/>
</dbReference>
<proteinExistence type="predicted"/>
<organism evidence="3 4">
    <name type="scientific">Medicago truncatula</name>
    <name type="common">Barrel medic</name>
    <name type="synonym">Medicago tribuloides</name>
    <dbReference type="NCBI Taxonomy" id="3880"/>
    <lineage>
        <taxon>Eukaryota</taxon>
        <taxon>Viridiplantae</taxon>
        <taxon>Streptophyta</taxon>
        <taxon>Embryophyta</taxon>
        <taxon>Tracheophyta</taxon>
        <taxon>Spermatophyta</taxon>
        <taxon>Magnoliopsida</taxon>
        <taxon>eudicotyledons</taxon>
        <taxon>Gunneridae</taxon>
        <taxon>Pentapetalae</taxon>
        <taxon>rosids</taxon>
        <taxon>fabids</taxon>
        <taxon>Fabales</taxon>
        <taxon>Fabaceae</taxon>
        <taxon>Papilionoideae</taxon>
        <taxon>50 kb inversion clade</taxon>
        <taxon>NPAAA clade</taxon>
        <taxon>Hologalegina</taxon>
        <taxon>IRL clade</taxon>
        <taxon>Trifolieae</taxon>
        <taxon>Medicago</taxon>
    </lineage>
</organism>
<reference evidence="3" key="2">
    <citation type="journal article" date="2018" name="Nat. Plants">
        <title>Whole-genome landscape of Medicago truncatula symbiotic genes.</title>
        <authorList>
            <person name="Pecrix Y."/>
            <person name="Gamas P."/>
            <person name="Carrere S."/>
        </authorList>
    </citation>
    <scope>NUCLEOTIDE SEQUENCE</scope>
    <source>
        <tissue evidence="3">Leaves</tissue>
    </source>
</reference>
<name>A0A396GKV3_MEDTR</name>
<protein>
    <recommendedName>
        <fullName evidence="1">DUF569 domain-containing protein</fullName>
    </recommendedName>
</protein>
<sequence length="73" mass="8423">MDSRAHPYDNIIRLKSCYNKYLTASNQPLLLGVTGRKLIQTLPRTLQENTAIKFLIRIVFVANYKFFGCQSTK</sequence>